<feature type="domain" description="N-acetyltransferase" evidence="3">
    <location>
        <begin position="1"/>
        <end position="145"/>
    </location>
</feature>
<dbReference type="SUPFAM" id="SSF55729">
    <property type="entry name" value="Acyl-CoA N-acyltransferases (Nat)"/>
    <property type="match status" value="1"/>
</dbReference>
<dbReference type="EMBL" id="CP000112">
    <property type="protein sequence ID" value="ABB39818.1"/>
    <property type="molecule type" value="Genomic_DNA"/>
</dbReference>
<evidence type="ECO:0000256" key="1">
    <source>
        <dbReference type="ARBA" id="ARBA00022679"/>
    </source>
</evidence>
<organism evidence="4 5">
    <name type="scientific">Oleidesulfovibrio alaskensis (strain ATCC BAA-1058 / DSM 17464 / G20)</name>
    <name type="common">Desulfovibrio alaskensis</name>
    <dbReference type="NCBI Taxonomy" id="207559"/>
    <lineage>
        <taxon>Bacteria</taxon>
        <taxon>Pseudomonadati</taxon>
        <taxon>Thermodesulfobacteriota</taxon>
        <taxon>Desulfovibrionia</taxon>
        <taxon>Desulfovibrionales</taxon>
        <taxon>Desulfovibrionaceae</taxon>
        <taxon>Oleidesulfovibrio</taxon>
    </lineage>
</organism>
<dbReference type="eggNOG" id="COG0456">
    <property type="taxonomic scope" value="Bacteria"/>
</dbReference>
<dbReference type="KEGG" id="dde:Dde_3024"/>
<keyword evidence="1 4" id="KW-0808">Transferase</keyword>
<keyword evidence="5" id="KW-1185">Reference proteome</keyword>
<dbReference type="Pfam" id="PF13508">
    <property type="entry name" value="Acetyltransf_7"/>
    <property type="match status" value="1"/>
</dbReference>
<keyword evidence="2" id="KW-0012">Acyltransferase</keyword>
<dbReference type="RefSeq" id="WP_011368790.1">
    <property type="nucleotide sequence ID" value="NC_007519.1"/>
</dbReference>
<dbReference type="PANTHER" id="PTHR43800">
    <property type="entry name" value="PEPTIDYL-LYSINE N-ACETYLTRANSFERASE YJAB"/>
    <property type="match status" value="1"/>
</dbReference>
<dbReference type="HOGENOM" id="CLU_013985_21_0_7"/>
<dbReference type="GO" id="GO:0016747">
    <property type="term" value="F:acyltransferase activity, transferring groups other than amino-acyl groups"/>
    <property type="evidence" value="ECO:0007669"/>
    <property type="project" value="InterPro"/>
</dbReference>
<protein>
    <submittedName>
        <fullName evidence="4">GCN5-related N-acetyltransferase</fullName>
    </submittedName>
</protein>
<dbReference type="PANTHER" id="PTHR43800:SF1">
    <property type="entry name" value="PEPTIDYL-LYSINE N-ACETYLTRANSFERASE YJAB"/>
    <property type="match status" value="1"/>
</dbReference>
<evidence type="ECO:0000259" key="3">
    <source>
        <dbReference type="PROSITE" id="PS51186"/>
    </source>
</evidence>
<sequence>MNIVAAAQEDYPEILAVWEASVRATHDFLTEDNIQFFKPLILKEYLPAVDLYCAKDETGRIHGFLGVAEQNIEMLFLAPESRGRGLGKLLVNFAVAELGSVRVDVNEQNPSAAGFYEHMGFTVVRRSSVDGQGQPFPLLHMELRK</sequence>
<evidence type="ECO:0000313" key="4">
    <source>
        <dbReference type="EMBL" id="ABB39818.1"/>
    </source>
</evidence>
<proteinExistence type="predicted"/>
<name>Q30WX8_OLEA2</name>
<dbReference type="Proteomes" id="UP000002710">
    <property type="component" value="Chromosome"/>
</dbReference>
<dbReference type="STRING" id="207559.Dde_3024"/>
<dbReference type="Gene3D" id="3.40.630.30">
    <property type="match status" value="1"/>
</dbReference>
<gene>
    <name evidence="4" type="ordered locus">Dde_3024</name>
</gene>
<dbReference type="InterPro" id="IPR016181">
    <property type="entry name" value="Acyl_CoA_acyltransferase"/>
</dbReference>
<reference evidence="4 5" key="1">
    <citation type="journal article" date="2011" name="J. Bacteriol.">
        <title>Complete genome sequence and updated annotation of Desulfovibrio alaskensis G20.</title>
        <authorList>
            <person name="Hauser L.J."/>
            <person name="Land M.L."/>
            <person name="Brown S.D."/>
            <person name="Larimer F."/>
            <person name="Keller K.L."/>
            <person name="Rapp-Giles B.J."/>
            <person name="Price M.N."/>
            <person name="Lin M."/>
            <person name="Bruce D.C."/>
            <person name="Detter J.C."/>
            <person name="Tapia R."/>
            <person name="Han C.S."/>
            <person name="Goodwin L.A."/>
            <person name="Cheng J.F."/>
            <person name="Pitluck S."/>
            <person name="Copeland A."/>
            <person name="Lucas S."/>
            <person name="Nolan M."/>
            <person name="Lapidus A.L."/>
            <person name="Palumbo A.V."/>
            <person name="Wall J.D."/>
        </authorList>
    </citation>
    <scope>NUCLEOTIDE SEQUENCE [LARGE SCALE GENOMIC DNA]</scope>
    <source>
        <strain evidence="5">ATCC BAA 1058 / DSM 17464 / G20</strain>
    </source>
</reference>
<evidence type="ECO:0000256" key="2">
    <source>
        <dbReference type="ARBA" id="ARBA00023315"/>
    </source>
</evidence>
<evidence type="ECO:0000313" key="5">
    <source>
        <dbReference type="Proteomes" id="UP000002710"/>
    </source>
</evidence>
<dbReference type="PROSITE" id="PS51186">
    <property type="entry name" value="GNAT"/>
    <property type="match status" value="1"/>
</dbReference>
<dbReference type="AlphaFoldDB" id="Q30WX8"/>
<dbReference type="InterPro" id="IPR000182">
    <property type="entry name" value="GNAT_dom"/>
</dbReference>
<dbReference type="CDD" id="cd04301">
    <property type="entry name" value="NAT_SF"/>
    <property type="match status" value="1"/>
</dbReference>
<accession>Q30WX8</accession>